<dbReference type="SUPFAM" id="SSF52218">
    <property type="entry name" value="Flavoproteins"/>
    <property type="match status" value="1"/>
</dbReference>
<dbReference type="Pfam" id="PF12724">
    <property type="entry name" value="Flavodoxin_5"/>
    <property type="match status" value="1"/>
</dbReference>
<evidence type="ECO:0000313" key="3">
    <source>
        <dbReference type="Proteomes" id="UP001610818"/>
    </source>
</evidence>
<dbReference type="InterPro" id="IPR029039">
    <property type="entry name" value="Flavoprotein-like_sf"/>
</dbReference>
<proteinExistence type="predicted"/>
<name>A0ABW7QUD2_9ACTN</name>
<feature type="domain" description="Flavodoxin" evidence="1">
    <location>
        <begin position="4"/>
        <end position="135"/>
    </location>
</feature>
<dbReference type="Gene3D" id="3.40.50.360">
    <property type="match status" value="1"/>
</dbReference>
<reference evidence="2 3" key="1">
    <citation type="submission" date="2024-10" db="EMBL/GenBank/DDBJ databases">
        <title>The Natural Products Discovery Center: Release of the First 8490 Sequenced Strains for Exploring Actinobacteria Biosynthetic Diversity.</title>
        <authorList>
            <person name="Kalkreuter E."/>
            <person name="Kautsar S.A."/>
            <person name="Yang D."/>
            <person name="Bader C.D."/>
            <person name="Teijaro C.N."/>
            <person name="Fluegel L."/>
            <person name="Davis C.M."/>
            <person name="Simpson J.R."/>
            <person name="Lauterbach L."/>
            <person name="Steele A.D."/>
            <person name="Gui C."/>
            <person name="Meng S."/>
            <person name="Li G."/>
            <person name="Viehrig K."/>
            <person name="Ye F."/>
            <person name="Su P."/>
            <person name="Kiefer A.F."/>
            <person name="Nichols A."/>
            <person name="Cepeda A.J."/>
            <person name="Yan W."/>
            <person name="Fan B."/>
            <person name="Jiang Y."/>
            <person name="Adhikari A."/>
            <person name="Zheng C.-J."/>
            <person name="Schuster L."/>
            <person name="Cowan T.M."/>
            <person name="Smanski M.J."/>
            <person name="Chevrette M.G."/>
            <person name="De Carvalho L.P.S."/>
            <person name="Shen B."/>
        </authorList>
    </citation>
    <scope>NUCLEOTIDE SEQUENCE [LARGE SCALE GENOMIC DNA]</scope>
    <source>
        <strain evidence="2 3">NPDC017990</strain>
    </source>
</reference>
<protein>
    <submittedName>
        <fullName evidence="2">Flavodoxin domain-containing protein</fullName>
    </submittedName>
</protein>
<sequence>MNILVGYTGVHGSTHGIAERLATRLAECGHVTVVVPLAAEQKTGVYDAFVLGSAVHHGAWLGQATDFIRSHPSTLATHPTWLYSVSVPPHAGRWPVRGGAEPRQLAGIRSLIRPREHQMLAGAVYRDHVSRWQHLAFRARGGRYGDHRDWKAVDNWAERIHHRLAGADAADTGL</sequence>
<dbReference type="InterPro" id="IPR026816">
    <property type="entry name" value="Flavodoxin_dom"/>
</dbReference>
<accession>A0ABW7QUD2</accession>
<dbReference type="Proteomes" id="UP001610818">
    <property type="component" value="Unassembled WGS sequence"/>
</dbReference>
<comment type="caution">
    <text evidence="2">The sequence shown here is derived from an EMBL/GenBank/DDBJ whole genome shotgun (WGS) entry which is preliminary data.</text>
</comment>
<evidence type="ECO:0000259" key="1">
    <source>
        <dbReference type="Pfam" id="PF12724"/>
    </source>
</evidence>
<dbReference type="EMBL" id="JBIRGQ010000003">
    <property type="protein sequence ID" value="MFH8546946.1"/>
    <property type="molecule type" value="Genomic_DNA"/>
</dbReference>
<keyword evidence="3" id="KW-1185">Reference proteome</keyword>
<evidence type="ECO:0000313" key="2">
    <source>
        <dbReference type="EMBL" id="MFH8546946.1"/>
    </source>
</evidence>
<organism evidence="2 3">
    <name type="scientific">Streptomyces longisporoflavus</name>
    <dbReference type="NCBI Taxonomy" id="28044"/>
    <lineage>
        <taxon>Bacteria</taxon>
        <taxon>Bacillati</taxon>
        <taxon>Actinomycetota</taxon>
        <taxon>Actinomycetes</taxon>
        <taxon>Kitasatosporales</taxon>
        <taxon>Streptomycetaceae</taxon>
        <taxon>Streptomyces</taxon>
    </lineage>
</organism>
<gene>
    <name evidence="2" type="ORF">ACH4F9_18260</name>
</gene>
<dbReference type="RefSeq" id="WP_397712770.1">
    <property type="nucleotide sequence ID" value="NZ_JBIRGN010000003.1"/>
</dbReference>